<proteinExistence type="inferred from homology"/>
<dbReference type="InterPro" id="IPR000490">
    <property type="entry name" value="Glyco_hydro_17"/>
</dbReference>
<feature type="domain" description="X8" evidence="9">
    <location>
        <begin position="395"/>
        <end position="479"/>
    </location>
</feature>
<name>A0AAP0BJ78_9ASPA</name>
<dbReference type="SMART" id="SM00768">
    <property type="entry name" value="X8"/>
    <property type="match status" value="1"/>
</dbReference>
<gene>
    <name evidence="10" type="ORF">KSP39_PZI010097</name>
</gene>
<dbReference type="Proteomes" id="UP001418222">
    <property type="component" value="Unassembled WGS sequence"/>
</dbReference>
<evidence type="ECO:0000256" key="5">
    <source>
        <dbReference type="ARBA" id="ARBA00023295"/>
    </source>
</evidence>
<dbReference type="Gene3D" id="1.20.58.1040">
    <property type="match status" value="1"/>
</dbReference>
<comment type="caution">
    <text evidence="10">The sequence shown here is derived from an EMBL/GenBank/DDBJ whole genome shotgun (WGS) entry which is preliminary data.</text>
</comment>
<dbReference type="SUPFAM" id="SSF51445">
    <property type="entry name" value="(Trans)glycosidases"/>
    <property type="match status" value="1"/>
</dbReference>
<evidence type="ECO:0000256" key="8">
    <source>
        <dbReference type="SAM" id="SignalP"/>
    </source>
</evidence>
<dbReference type="FunFam" id="1.20.58.1040:FF:000002">
    <property type="entry name" value="Glucan endo-1,3-beta-glucosidase 8"/>
    <property type="match status" value="1"/>
</dbReference>
<keyword evidence="11" id="KW-1185">Reference proteome</keyword>
<keyword evidence="2 8" id="KW-0732">Signal</keyword>
<evidence type="ECO:0000313" key="10">
    <source>
        <dbReference type="EMBL" id="KAK8941359.1"/>
    </source>
</evidence>
<keyword evidence="4" id="KW-1015">Disulfide bond</keyword>
<dbReference type="InterPro" id="IPR017853">
    <property type="entry name" value="GH"/>
</dbReference>
<evidence type="ECO:0000256" key="3">
    <source>
        <dbReference type="ARBA" id="ARBA00022801"/>
    </source>
</evidence>
<feature type="chain" id="PRO_5042966598" evidence="8">
    <location>
        <begin position="31"/>
        <end position="537"/>
    </location>
</feature>
<evidence type="ECO:0000256" key="6">
    <source>
        <dbReference type="RuleBase" id="RU004335"/>
    </source>
</evidence>
<evidence type="ECO:0000256" key="2">
    <source>
        <dbReference type="ARBA" id="ARBA00022729"/>
    </source>
</evidence>
<dbReference type="InterPro" id="IPR012946">
    <property type="entry name" value="X8"/>
</dbReference>
<comment type="similarity">
    <text evidence="1 6">Belongs to the glycosyl hydrolase 17 family.</text>
</comment>
<reference evidence="10 11" key="1">
    <citation type="journal article" date="2022" name="Nat. Plants">
        <title>Genomes of leafy and leafless Platanthera orchids illuminate the evolution of mycoheterotrophy.</title>
        <authorList>
            <person name="Li M.H."/>
            <person name="Liu K.W."/>
            <person name="Li Z."/>
            <person name="Lu H.C."/>
            <person name="Ye Q.L."/>
            <person name="Zhang D."/>
            <person name="Wang J.Y."/>
            <person name="Li Y.F."/>
            <person name="Zhong Z.M."/>
            <person name="Liu X."/>
            <person name="Yu X."/>
            <person name="Liu D.K."/>
            <person name="Tu X.D."/>
            <person name="Liu B."/>
            <person name="Hao Y."/>
            <person name="Liao X.Y."/>
            <person name="Jiang Y.T."/>
            <person name="Sun W.H."/>
            <person name="Chen J."/>
            <person name="Chen Y.Q."/>
            <person name="Ai Y."/>
            <person name="Zhai J.W."/>
            <person name="Wu S.S."/>
            <person name="Zhou Z."/>
            <person name="Hsiao Y.Y."/>
            <person name="Wu W.L."/>
            <person name="Chen Y.Y."/>
            <person name="Lin Y.F."/>
            <person name="Hsu J.L."/>
            <person name="Li C.Y."/>
            <person name="Wang Z.W."/>
            <person name="Zhao X."/>
            <person name="Zhong W.Y."/>
            <person name="Ma X.K."/>
            <person name="Ma L."/>
            <person name="Huang J."/>
            <person name="Chen G.Z."/>
            <person name="Huang M.Z."/>
            <person name="Huang L."/>
            <person name="Peng D.H."/>
            <person name="Luo Y.B."/>
            <person name="Zou S.Q."/>
            <person name="Chen S.P."/>
            <person name="Lan S."/>
            <person name="Tsai W.C."/>
            <person name="Van de Peer Y."/>
            <person name="Liu Z.J."/>
        </authorList>
    </citation>
    <scope>NUCLEOTIDE SEQUENCE [LARGE SCALE GENOMIC DNA]</scope>
    <source>
        <strain evidence="10">Lor287</strain>
    </source>
</reference>
<keyword evidence="5 7" id="KW-0326">Glycosidase</keyword>
<dbReference type="PANTHER" id="PTHR32227">
    <property type="entry name" value="GLUCAN ENDO-1,3-BETA-GLUCOSIDASE BG1-RELATED-RELATED"/>
    <property type="match status" value="1"/>
</dbReference>
<organism evidence="10 11">
    <name type="scientific">Platanthera zijinensis</name>
    <dbReference type="NCBI Taxonomy" id="2320716"/>
    <lineage>
        <taxon>Eukaryota</taxon>
        <taxon>Viridiplantae</taxon>
        <taxon>Streptophyta</taxon>
        <taxon>Embryophyta</taxon>
        <taxon>Tracheophyta</taxon>
        <taxon>Spermatophyta</taxon>
        <taxon>Magnoliopsida</taxon>
        <taxon>Liliopsida</taxon>
        <taxon>Asparagales</taxon>
        <taxon>Orchidaceae</taxon>
        <taxon>Orchidoideae</taxon>
        <taxon>Orchideae</taxon>
        <taxon>Orchidinae</taxon>
        <taxon>Platanthera</taxon>
    </lineage>
</organism>
<sequence>MGTGGDSPPPQLLLLFILTILRWNWRGAAALGCNWGAISSHPLPADIAVGLLKDNGFDRVKLFEADSRALKALGRSGIQVMVGIPNEMLAPLASSVRAAEQWVAQNVSNYISRNGVDIRFPFLITCTRVALFSFPRASSETIKKRYVAVGNEPFLKSYSSMFQATTFPALQNIQAALIKAGLGRQVKVTVPLNADVYQSSNGLPSGGDFRTDIRSLMLSIIAFLRDNACPITINIYPFLSLYADPNFPVDYAFFSGAANPLVDGPIAYTNVFDANYDTLIWALERNGFSDLPVIVGEIGWPTDGDPNANANNARHFIQGLLDRISRRVGTPKRPALPPDIYLFALVDEDVKSVQPGNFERHWGVFYFDGAVKYPLVLAGGGSLVPAKGVRYLEPEWCVMSPAASLTDPQLGGSVEYACQYADCTSLGRGSTCGDLGARGNISYAFNQFYQTADQQKGACGFGNLSVVTRADPTEGVCRFEIMIDIRHHDESFSSSNGGPAAGVVQGMAAGIATTAAVATTAMVSLATWSSWYLARGF</sequence>
<protein>
    <submittedName>
        <fullName evidence="10">Glucan endo-1,3-beta-glucosidase 5</fullName>
    </submittedName>
</protein>
<feature type="signal peptide" evidence="8">
    <location>
        <begin position="1"/>
        <end position="30"/>
    </location>
</feature>
<evidence type="ECO:0000256" key="4">
    <source>
        <dbReference type="ARBA" id="ARBA00023157"/>
    </source>
</evidence>
<dbReference type="EMBL" id="JBBWWQ010000008">
    <property type="protein sequence ID" value="KAK8941359.1"/>
    <property type="molecule type" value="Genomic_DNA"/>
</dbReference>
<dbReference type="GO" id="GO:0005975">
    <property type="term" value="P:carbohydrate metabolic process"/>
    <property type="evidence" value="ECO:0007669"/>
    <property type="project" value="InterPro"/>
</dbReference>
<evidence type="ECO:0000259" key="9">
    <source>
        <dbReference type="SMART" id="SM00768"/>
    </source>
</evidence>
<dbReference type="InterPro" id="IPR044965">
    <property type="entry name" value="Glyco_hydro_17_plant"/>
</dbReference>
<evidence type="ECO:0000313" key="11">
    <source>
        <dbReference type="Proteomes" id="UP001418222"/>
    </source>
</evidence>
<dbReference type="PROSITE" id="PS00587">
    <property type="entry name" value="GLYCOSYL_HYDROL_F17"/>
    <property type="match status" value="1"/>
</dbReference>
<dbReference type="Pfam" id="PF00332">
    <property type="entry name" value="Glyco_hydro_17"/>
    <property type="match status" value="2"/>
</dbReference>
<evidence type="ECO:0000256" key="1">
    <source>
        <dbReference type="ARBA" id="ARBA00008773"/>
    </source>
</evidence>
<dbReference type="Pfam" id="PF07983">
    <property type="entry name" value="X8"/>
    <property type="match status" value="1"/>
</dbReference>
<evidence type="ECO:0000256" key="7">
    <source>
        <dbReference type="RuleBase" id="RU004336"/>
    </source>
</evidence>
<keyword evidence="3 7" id="KW-0378">Hydrolase</keyword>
<dbReference type="Gene3D" id="3.20.20.80">
    <property type="entry name" value="Glycosidases"/>
    <property type="match status" value="1"/>
</dbReference>
<dbReference type="AlphaFoldDB" id="A0AAP0BJ78"/>
<dbReference type="GO" id="GO:0004553">
    <property type="term" value="F:hydrolase activity, hydrolyzing O-glycosyl compounds"/>
    <property type="evidence" value="ECO:0007669"/>
    <property type="project" value="InterPro"/>
</dbReference>
<accession>A0AAP0BJ78</accession>